<feature type="transmembrane region" description="Helical" evidence="13">
    <location>
        <begin position="266"/>
        <end position="288"/>
    </location>
</feature>
<evidence type="ECO:0000256" key="4">
    <source>
        <dbReference type="ARBA" id="ARBA00022606"/>
    </source>
</evidence>
<reference evidence="14 15" key="1">
    <citation type="submission" date="2019-09" db="EMBL/GenBank/DDBJ databases">
        <title>Bird 10,000 Genomes (B10K) Project - Family phase.</title>
        <authorList>
            <person name="Zhang G."/>
        </authorList>
    </citation>
    <scope>NUCLEOTIDE SEQUENCE [LARGE SCALE GENOMIC DNA]</scope>
    <source>
        <strain evidence="14">B10K-DU-002-03</strain>
        <tissue evidence="14">Muscle</tissue>
    </source>
</reference>
<keyword evidence="5 12" id="KW-0812">Transmembrane</keyword>
<keyword evidence="4 12" id="KW-0716">Sensory transduction</keyword>
<keyword evidence="8 12" id="KW-0472">Membrane</keyword>
<evidence type="ECO:0000313" key="15">
    <source>
        <dbReference type="Proteomes" id="UP000553648"/>
    </source>
</evidence>
<keyword evidence="7 12" id="KW-0297">G-protein coupled receptor</keyword>
<dbReference type="FunFam" id="1.20.1070.10:FF:000055">
    <property type="entry name" value="Taste receptor type 2"/>
    <property type="match status" value="1"/>
</dbReference>
<feature type="transmembrane region" description="Helical" evidence="13">
    <location>
        <begin position="238"/>
        <end position="260"/>
    </location>
</feature>
<accession>A0A7L1DIN7</accession>
<keyword evidence="6 13" id="KW-1133">Transmembrane helix</keyword>
<evidence type="ECO:0000256" key="9">
    <source>
        <dbReference type="ARBA" id="ARBA00023170"/>
    </source>
</evidence>
<dbReference type="Pfam" id="PF05296">
    <property type="entry name" value="TAS2R"/>
    <property type="match status" value="1"/>
</dbReference>
<feature type="transmembrane region" description="Helical" evidence="13">
    <location>
        <begin position="20"/>
        <end position="39"/>
    </location>
</feature>
<comment type="caution">
    <text evidence="14">The sequence shown here is derived from an EMBL/GenBank/DDBJ whole genome shotgun (WGS) entry which is preliminary data.</text>
</comment>
<evidence type="ECO:0000256" key="3">
    <source>
        <dbReference type="ARBA" id="ARBA00022480"/>
    </source>
</evidence>
<evidence type="ECO:0000256" key="11">
    <source>
        <dbReference type="RuleBase" id="RU004423"/>
    </source>
</evidence>
<evidence type="ECO:0000256" key="12">
    <source>
        <dbReference type="RuleBase" id="RU004424"/>
    </source>
</evidence>
<dbReference type="GO" id="GO:0016020">
    <property type="term" value="C:membrane"/>
    <property type="evidence" value="ECO:0007669"/>
    <property type="project" value="UniProtKB-SubCell"/>
</dbReference>
<keyword evidence="10 12" id="KW-0807">Transducer</keyword>
<evidence type="ECO:0000256" key="10">
    <source>
        <dbReference type="ARBA" id="ARBA00023224"/>
    </source>
</evidence>
<comment type="similarity">
    <text evidence="2 11">Belongs to the G-protein coupled receptor T2R family.</text>
</comment>
<gene>
    <name evidence="14" type="primary">Tas2r40</name>
    <name evidence="14" type="ORF">SERLUN_R07309</name>
</gene>
<evidence type="ECO:0000256" key="1">
    <source>
        <dbReference type="ARBA" id="ARBA00004141"/>
    </source>
</evidence>
<keyword evidence="15" id="KW-1185">Reference proteome</keyword>
<dbReference type="InterPro" id="IPR007960">
    <property type="entry name" value="TAS2R"/>
</dbReference>
<dbReference type="AlphaFoldDB" id="A0A7L1DIN7"/>
<dbReference type="Gene3D" id="1.20.1070.10">
    <property type="entry name" value="Rhodopsin 7-helix transmembrane proteins"/>
    <property type="match status" value="1"/>
</dbReference>
<dbReference type="PANTHER" id="PTHR11394:SF47">
    <property type="entry name" value="TASTE RECEPTOR TYPE 2 MEMBER 40"/>
    <property type="match status" value="1"/>
</dbReference>
<feature type="non-terminal residue" evidence="14">
    <location>
        <position position="1"/>
    </location>
</feature>
<evidence type="ECO:0000256" key="7">
    <source>
        <dbReference type="ARBA" id="ARBA00023040"/>
    </source>
</evidence>
<dbReference type="PANTHER" id="PTHR11394">
    <property type="entry name" value="TASTE RECEPTOR TYPE 2"/>
    <property type="match status" value="1"/>
</dbReference>
<dbReference type="Proteomes" id="UP000553648">
    <property type="component" value="Unassembled WGS sequence"/>
</dbReference>
<feature type="transmembrane region" description="Helical" evidence="13">
    <location>
        <begin position="87"/>
        <end position="112"/>
    </location>
</feature>
<evidence type="ECO:0000313" key="14">
    <source>
        <dbReference type="EMBL" id="NXM76982.1"/>
    </source>
</evidence>
<dbReference type="GO" id="GO:0004930">
    <property type="term" value="F:G protein-coupled receptor activity"/>
    <property type="evidence" value="ECO:0007669"/>
    <property type="project" value="UniProtKB-KW"/>
</dbReference>
<proteinExistence type="inferred from homology"/>
<feature type="transmembrane region" description="Helical" evidence="13">
    <location>
        <begin position="51"/>
        <end position="75"/>
    </location>
</feature>
<evidence type="ECO:0000256" key="8">
    <source>
        <dbReference type="ARBA" id="ARBA00023136"/>
    </source>
</evidence>
<organism evidence="14 15">
    <name type="scientific">Serilophus lunatus</name>
    <name type="common">silver-breasted broadbill</name>
    <dbReference type="NCBI Taxonomy" id="239386"/>
    <lineage>
        <taxon>Eukaryota</taxon>
        <taxon>Metazoa</taxon>
        <taxon>Chordata</taxon>
        <taxon>Craniata</taxon>
        <taxon>Vertebrata</taxon>
        <taxon>Euteleostomi</taxon>
        <taxon>Archelosauria</taxon>
        <taxon>Archosauria</taxon>
        <taxon>Dinosauria</taxon>
        <taxon>Saurischia</taxon>
        <taxon>Theropoda</taxon>
        <taxon>Coelurosauria</taxon>
        <taxon>Aves</taxon>
        <taxon>Neognathae</taxon>
        <taxon>Neoaves</taxon>
        <taxon>Telluraves</taxon>
        <taxon>Australaves</taxon>
        <taxon>Passeriformes</taxon>
        <taxon>Eurylaimidae</taxon>
        <taxon>Serilophus</taxon>
    </lineage>
</organism>
<name>A0A7L1DIN7_9PASS</name>
<keyword evidence="9 12" id="KW-0675">Receptor</keyword>
<evidence type="ECO:0000256" key="2">
    <source>
        <dbReference type="ARBA" id="ARBA00007376"/>
    </source>
</evidence>
<evidence type="ECO:0000256" key="5">
    <source>
        <dbReference type="ARBA" id="ARBA00022692"/>
    </source>
</evidence>
<evidence type="ECO:0000256" key="6">
    <source>
        <dbReference type="ARBA" id="ARBA00022989"/>
    </source>
</evidence>
<evidence type="ECO:0000256" key="13">
    <source>
        <dbReference type="SAM" id="Phobius"/>
    </source>
</evidence>
<dbReference type="SUPFAM" id="SSF81321">
    <property type="entry name" value="Family A G protein-coupled receptor-like"/>
    <property type="match status" value="1"/>
</dbReference>
<dbReference type="EMBL" id="VXBA01005218">
    <property type="protein sequence ID" value="NXM76982.1"/>
    <property type="molecule type" value="Genomic_DNA"/>
</dbReference>
<sequence>KQFNLTSYNVMTVAIMTLQAFSGMWINAFIVSVLCVGWAKKETLNSNQKILVFLGCLRFCYLSISWIYAFLSIIYPKYLYVHPILQIIVSMQTFLTCSDLWVSACLCVFYCLKIANFSNSFFIYLKVKIDRIVPWMLLGSVFFSLVTGILVYNISDKALCSNQNSTGPDSFWKTSIKMDKRIFPSFFLIGCGYAASFMAVIFSALLLLFSLWKHKRNMQKNSMKDLCMDAHIRAMKSILSFFIMYSINFACLILKMVYATKKGSPLMFLIVVYQYAFPGVHSLILIFSNPKLEKKLLRILSCLNHRVCMK</sequence>
<keyword evidence="3 12" id="KW-0919">Taste</keyword>
<dbReference type="OrthoDB" id="8876749at2759"/>
<feature type="transmembrane region" description="Helical" evidence="13">
    <location>
        <begin position="132"/>
        <end position="154"/>
    </location>
</feature>
<feature type="non-terminal residue" evidence="14">
    <location>
        <position position="310"/>
    </location>
</feature>
<feature type="transmembrane region" description="Helical" evidence="13">
    <location>
        <begin position="186"/>
        <end position="212"/>
    </location>
</feature>
<protein>
    <recommendedName>
        <fullName evidence="12">Taste receptor type 2</fullName>
    </recommendedName>
</protein>
<dbReference type="GO" id="GO:0033038">
    <property type="term" value="F:bitter taste receptor activity"/>
    <property type="evidence" value="ECO:0007669"/>
    <property type="project" value="InterPro"/>
</dbReference>
<comment type="subcellular location">
    <subcellularLocation>
        <location evidence="1 12">Membrane</location>
        <topology evidence="1 12">Multi-pass membrane protein</topology>
    </subcellularLocation>
</comment>